<evidence type="ECO:0000313" key="2">
    <source>
        <dbReference type="EMBL" id="OOM75082.1"/>
    </source>
</evidence>
<evidence type="ECO:0000256" key="1">
    <source>
        <dbReference type="SAM" id="Phobius"/>
    </source>
</evidence>
<proteinExistence type="predicted"/>
<feature type="transmembrane region" description="Helical" evidence="1">
    <location>
        <begin position="6"/>
        <end position="23"/>
    </location>
</feature>
<organism evidence="2 3">
    <name type="scientific">Clostridium puniceum</name>
    <dbReference type="NCBI Taxonomy" id="29367"/>
    <lineage>
        <taxon>Bacteria</taxon>
        <taxon>Bacillati</taxon>
        <taxon>Bacillota</taxon>
        <taxon>Clostridia</taxon>
        <taxon>Eubacteriales</taxon>
        <taxon>Clostridiaceae</taxon>
        <taxon>Clostridium</taxon>
    </lineage>
</organism>
<dbReference type="RefSeq" id="WP_077848539.1">
    <property type="nucleotide sequence ID" value="NZ_LZZM01000190.1"/>
</dbReference>
<protein>
    <submittedName>
        <fullName evidence="2">Uncharacterized protein</fullName>
    </submittedName>
</protein>
<keyword evidence="1" id="KW-0812">Transmembrane</keyword>
<name>A0A1S8TBQ4_9CLOT</name>
<feature type="transmembrane region" description="Helical" evidence="1">
    <location>
        <begin position="44"/>
        <end position="62"/>
    </location>
</feature>
<dbReference type="AlphaFoldDB" id="A0A1S8TBQ4"/>
<evidence type="ECO:0000313" key="3">
    <source>
        <dbReference type="Proteomes" id="UP000190890"/>
    </source>
</evidence>
<dbReference type="EMBL" id="LZZM01000190">
    <property type="protein sequence ID" value="OOM75082.1"/>
    <property type="molecule type" value="Genomic_DNA"/>
</dbReference>
<dbReference type="Proteomes" id="UP000190890">
    <property type="component" value="Unassembled WGS sequence"/>
</dbReference>
<gene>
    <name evidence="2" type="ORF">CLPUN_35190</name>
</gene>
<keyword evidence="1" id="KW-1133">Transmembrane helix</keyword>
<dbReference type="OrthoDB" id="1910002at2"/>
<accession>A0A1S8TBQ4</accession>
<keyword evidence="3" id="KW-1185">Reference proteome</keyword>
<reference evidence="2 3" key="1">
    <citation type="submission" date="2016-05" db="EMBL/GenBank/DDBJ databases">
        <title>Microbial solvent formation.</title>
        <authorList>
            <person name="Poehlein A."/>
            <person name="Montoya Solano J.D."/>
            <person name="Flitsch S."/>
            <person name="Krabben P."/>
            <person name="Duerre P."/>
            <person name="Daniel R."/>
        </authorList>
    </citation>
    <scope>NUCLEOTIDE SEQUENCE [LARGE SCALE GENOMIC DNA]</scope>
    <source>
        <strain evidence="2 3">DSM 2619</strain>
    </source>
</reference>
<sequence>MNKFSGFAILAIILIIIGAGLLLKDLYTSYNHGKNIIKIKESRGLTIFWLAILIFWCLSSWFDIRLYIQYEKNSGINNIFINIFWMEFSISNIIKALRSSEIRENGIYKSGYFYKWSKIQNYRWVLPNTIEFKVNTFLKTNSTLEFTINEEYKLKVDEVIQRNLVL</sequence>
<keyword evidence="1" id="KW-0472">Membrane</keyword>
<comment type="caution">
    <text evidence="2">The sequence shown here is derived from an EMBL/GenBank/DDBJ whole genome shotgun (WGS) entry which is preliminary data.</text>
</comment>